<dbReference type="EMBL" id="PDKW01000040">
    <property type="protein sequence ID" value="PGH56856.1"/>
    <property type="molecule type" value="Genomic_DNA"/>
</dbReference>
<evidence type="ECO:0000313" key="3">
    <source>
        <dbReference type="Proteomes" id="UP000225379"/>
    </source>
</evidence>
<organism evidence="2 3">
    <name type="scientific">Azospirillum palustre</name>
    <dbReference type="NCBI Taxonomy" id="2044885"/>
    <lineage>
        <taxon>Bacteria</taxon>
        <taxon>Pseudomonadati</taxon>
        <taxon>Pseudomonadota</taxon>
        <taxon>Alphaproteobacteria</taxon>
        <taxon>Rhodospirillales</taxon>
        <taxon>Azospirillaceae</taxon>
        <taxon>Azospirillum</taxon>
    </lineage>
</organism>
<dbReference type="AlphaFoldDB" id="A0A2B8BDN2"/>
<dbReference type="RefSeq" id="WP_098736308.1">
    <property type="nucleotide sequence ID" value="NZ_PDKW01000040.1"/>
</dbReference>
<name>A0A2B8BDN2_9PROT</name>
<dbReference type="PANTHER" id="PTHR33677">
    <property type="entry name" value="TRANSCRIPTIONAL REPRESSOR FRMR-RELATED"/>
    <property type="match status" value="1"/>
</dbReference>
<dbReference type="GO" id="GO:0045892">
    <property type="term" value="P:negative regulation of DNA-templated transcription"/>
    <property type="evidence" value="ECO:0007669"/>
    <property type="project" value="UniProtKB-ARBA"/>
</dbReference>
<proteinExistence type="inferred from homology"/>
<dbReference type="GO" id="GO:0046872">
    <property type="term" value="F:metal ion binding"/>
    <property type="evidence" value="ECO:0007669"/>
    <property type="project" value="InterPro"/>
</dbReference>
<dbReference type="InterPro" id="IPR038390">
    <property type="entry name" value="Metal_Tscrpt_repr_sf"/>
</dbReference>
<dbReference type="OrthoDB" id="9811244at2"/>
<reference evidence="3" key="1">
    <citation type="submission" date="2017-10" db="EMBL/GenBank/DDBJ databases">
        <authorList>
            <person name="Kravchenko I.K."/>
            <person name="Grouzdev D.S."/>
        </authorList>
    </citation>
    <scope>NUCLEOTIDE SEQUENCE [LARGE SCALE GENOMIC DNA]</scope>
    <source>
        <strain evidence="3">B2</strain>
    </source>
</reference>
<comment type="similarity">
    <text evidence="1">Belongs to the FrmR/RcnR family.</text>
</comment>
<dbReference type="Proteomes" id="UP000225379">
    <property type="component" value="Unassembled WGS sequence"/>
</dbReference>
<accession>A0A2B8BDN2</accession>
<evidence type="ECO:0000313" key="2">
    <source>
        <dbReference type="EMBL" id="PGH56856.1"/>
    </source>
</evidence>
<dbReference type="GO" id="GO:0003677">
    <property type="term" value="F:DNA binding"/>
    <property type="evidence" value="ECO:0007669"/>
    <property type="project" value="InterPro"/>
</dbReference>
<keyword evidence="3" id="KW-1185">Reference proteome</keyword>
<sequence>MSHANNPDLKNRLRRAEGHLATITRMIEEGRDGIDIAQQLQAVIKALEKAKSVLILDHIDHHLEEIVGPIPREDRDRLAKLRELAKYL</sequence>
<comment type="caution">
    <text evidence="2">The sequence shown here is derived from an EMBL/GenBank/DDBJ whole genome shotgun (WGS) entry which is preliminary data.</text>
</comment>
<dbReference type="Gene3D" id="1.20.58.1000">
    <property type="entry name" value="Metal-sensitive repressor, helix protomer"/>
    <property type="match status" value="1"/>
</dbReference>
<gene>
    <name evidence="2" type="ORF">CRT60_10055</name>
</gene>
<dbReference type="InterPro" id="IPR003735">
    <property type="entry name" value="Metal_Tscrpt_repr"/>
</dbReference>
<protein>
    <submittedName>
        <fullName evidence="2">Nickel resistance protein</fullName>
    </submittedName>
</protein>
<evidence type="ECO:0000256" key="1">
    <source>
        <dbReference type="ARBA" id="ARBA00005260"/>
    </source>
</evidence>
<dbReference type="Pfam" id="PF02583">
    <property type="entry name" value="Trns_repr_metal"/>
    <property type="match status" value="1"/>
</dbReference>